<evidence type="ECO:0000313" key="2">
    <source>
        <dbReference type="EMBL" id="KAL2825452.1"/>
    </source>
</evidence>
<dbReference type="PANTHER" id="PTHR42076">
    <property type="entry name" value="CYANOVIRIN-N HOMOLOG"/>
    <property type="match status" value="1"/>
</dbReference>
<name>A0ABR4ICU9_9EURO</name>
<dbReference type="PANTHER" id="PTHR42076:SF1">
    <property type="entry name" value="CYANOVIRIN-N DOMAIN-CONTAINING PROTEIN"/>
    <property type="match status" value="1"/>
</dbReference>
<dbReference type="EMBL" id="JBFXLS010000036">
    <property type="protein sequence ID" value="KAL2825452.1"/>
    <property type="molecule type" value="Genomic_DNA"/>
</dbReference>
<feature type="domain" description="Cyanovirin-N" evidence="1">
    <location>
        <begin position="2"/>
        <end position="105"/>
    </location>
</feature>
<dbReference type="Pfam" id="PF08881">
    <property type="entry name" value="CVNH"/>
    <property type="match status" value="1"/>
</dbReference>
<proteinExistence type="predicted"/>
<dbReference type="InterPro" id="IPR011058">
    <property type="entry name" value="Cyanovirin-N"/>
</dbReference>
<protein>
    <submittedName>
        <fullName evidence="2">Cyanovirin-N</fullName>
    </submittedName>
</protein>
<dbReference type="Gene3D" id="2.30.60.10">
    <property type="entry name" value="Cyanovirin-N"/>
    <property type="match status" value="1"/>
</dbReference>
<comment type="caution">
    <text evidence="2">The sequence shown here is derived from an EMBL/GenBank/DDBJ whole genome shotgun (WGS) entry which is preliminary data.</text>
</comment>
<organism evidence="2 3">
    <name type="scientific">Aspergillus cavernicola</name>
    <dbReference type="NCBI Taxonomy" id="176166"/>
    <lineage>
        <taxon>Eukaryota</taxon>
        <taxon>Fungi</taxon>
        <taxon>Dikarya</taxon>
        <taxon>Ascomycota</taxon>
        <taxon>Pezizomycotina</taxon>
        <taxon>Eurotiomycetes</taxon>
        <taxon>Eurotiomycetidae</taxon>
        <taxon>Eurotiales</taxon>
        <taxon>Aspergillaceae</taxon>
        <taxon>Aspergillus</taxon>
        <taxon>Aspergillus subgen. Nidulantes</taxon>
    </lineage>
</organism>
<accession>A0ABR4ICU9</accession>
<evidence type="ECO:0000259" key="1">
    <source>
        <dbReference type="SMART" id="SM01111"/>
    </source>
</evidence>
<dbReference type="InterPro" id="IPR036673">
    <property type="entry name" value="Cyanovirin-N_sf"/>
</dbReference>
<dbReference type="SMART" id="SM01111">
    <property type="entry name" value="CVNH"/>
    <property type="match status" value="1"/>
</dbReference>
<keyword evidence="3" id="KW-1185">Reference proteome</keyword>
<dbReference type="SUPFAM" id="SSF51322">
    <property type="entry name" value="Cyanovirin-N"/>
    <property type="match status" value="1"/>
</dbReference>
<gene>
    <name evidence="2" type="ORF">BDW59DRAFT_146240</name>
</gene>
<evidence type="ECO:0000313" key="3">
    <source>
        <dbReference type="Proteomes" id="UP001610335"/>
    </source>
</evidence>
<sequence>MSFHESAQNIRIEDGSRLVADLQNEDGDFVHSEIDLNEVLGNNDGHFEWDGEGFSGSAEGTHFDIEGDSNVPILRSVLTNCEGEPVEANVNLSERIVNDNGSFQFV</sequence>
<reference evidence="2 3" key="1">
    <citation type="submission" date="2024-07" db="EMBL/GenBank/DDBJ databases">
        <title>Section-level genome sequencing and comparative genomics of Aspergillus sections Usti and Cavernicolus.</title>
        <authorList>
            <consortium name="Lawrence Berkeley National Laboratory"/>
            <person name="Nybo J.L."/>
            <person name="Vesth T.C."/>
            <person name="Theobald S."/>
            <person name="Frisvad J.C."/>
            <person name="Larsen T.O."/>
            <person name="Kjaerboelling I."/>
            <person name="Rothschild-Mancinelli K."/>
            <person name="Lyhne E.K."/>
            <person name="Kogle M.E."/>
            <person name="Barry K."/>
            <person name="Clum A."/>
            <person name="Na H."/>
            <person name="Ledsgaard L."/>
            <person name="Lin J."/>
            <person name="Lipzen A."/>
            <person name="Kuo A."/>
            <person name="Riley R."/>
            <person name="Mondo S."/>
            <person name="LaButti K."/>
            <person name="Haridas S."/>
            <person name="Pangalinan J."/>
            <person name="Salamov A.A."/>
            <person name="Simmons B.A."/>
            <person name="Magnuson J.K."/>
            <person name="Chen J."/>
            <person name="Drula E."/>
            <person name="Henrissat B."/>
            <person name="Wiebenga A."/>
            <person name="Lubbers R.J."/>
            <person name="Gomes A.C."/>
            <person name="Makela M.R."/>
            <person name="Stajich J."/>
            <person name="Grigoriev I.V."/>
            <person name="Mortensen U.H."/>
            <person name="De vries R.P."/>
            <person name="Baker S.E."/>
            <person name="Andersen M.R."/>
        </authorList>
    </citation>
    <scope>NUCLEOTIDE SEQUENCE [LARGE SCALE GENOMIC DNA]</scope>
    <source>
        <strain evidence="2 3">CBS 600.67</strain>
    </source>
</reference>
<dbReference type="Proteomes" id="UP001610335">
    <property type="component" value="Unassembled WGS sequence"/>
</dbReference>